<dbReference type="FunFam" id="2.60.120.330:FF:000001">
    <property type="entry name" value="Protein SRG1"/>
    <property type="match status" value="1"/>
</dbReference>
<keyword evidence="6" id="KW-1185">Reference proteome</keyword>
<keyword evidence="2 5" id="KW-0479">Metal-binding</keyword>
<dbReference type="Gene3D" id="2.60.120.330">
    <property type="entry name" value="B-lactam Antibiotic, Isopenicillin N Synthase, Chain"/>
    <property type="match status" value="1"/>
</dbReference>
<evidence type="ECO:0000256" key="5">
    <source>
        <dbReference type="RuleBase" id="RU003682"/>
    </source>
</evidence>
<comment type="similarity">
    <text evidence="1 5">Belongs to the iron/ascorbate-dependent oxidoreductase family.</text>
</comment>
<evidence type="ECO:0000256" key="3">
    <source>
        <dbReference type="ARBA" id="ARBA00023002"/>
    </source>
</evidence>
<dbReference type="Pfam" id="PF03171">
    <property type="entry name" value="2OG-FeII_Oxy"/>
    <property type="match status" value="1"/>
</dbReference>
<dbReference type="AlphaFoldDB" id="A0A1U8APC7"/>
<dbReference type="Pfam" id="PF14226">
    <property type="entry name" value="DIOX_N"/>
    <property type="match status" value="1"/>
</dbReference>
<dbReference type="PANTHER" id="PTHR47991">
    <property type="entry name" value="OXOGLUTARATE/IRON-DEPENDENT DIOXYGENASE"/>
    <property type="match status" value="1"/>
</dbReference>
<sequence length="371" mass="41771">MAPAPNINPPINVGHIDDVQELRKTKPITVPERYVRDMAQRPTLATSSPCSSSAMSIPVIDLSELVEGGEDEVQREVLKLASSCEEWGFFQVINHGIDKELLESIEKVTTEFFMLPLEEKQKYPMAPGTIQGYGHAFVFSEDQKLDWCNMLALGVEPHCIRNPKLWPTNPPEFRETLETYSTSIRKLCQTLLRFIALSLGLNQDRFNEMFGVTVQAVRMNYYPPCSRPDLVLGLSPHSDGSALTVLQQGAAGSSVGLQILKDNIWVPVQPLENALVINIGDTIEVLTNGKYKSVEHRAVTHKEKDRLSIVTFYAPGYEIELGPLPELVDKNHPCMYRRYNHGEYSRHYVTNKLQGKKTLDFAKIQTQVSTN</sequence>
<dbReference type="FunCoup" id="A0A1U8APC7">
    <property type="interactions" value="16"/>
</dbReference>
<dbReference type="SUPFAM" id="SSF51197">
    <property type="entry name" value="Clavaminate synthase-like"/>
    <property type="match status" value="1"/>
</dbReference>
<dbReference type="InterPro" id="IPR050295">
    <property type="entry name" value="Plant_2OG-oxidoreductases"/>
</dbReference>
<accession>A0A1U8APC7</accession>
<dbReference type="Proteomes" id="UP000189703">
    <property type="component" value="Unplaced"/>
</dbReference>
<dbReference type="InterPro" id="IPR027443">
    <property type="entry name" value="IPNS-like_sf"/>
</dbReference>
<organism evidence="6 7">
    <name type="scientific">Nelumbo nucifera</name>
    <name type="common">Sacred lotus</name>
    <dbReference type="NCBI Taxonomy" id="4432"/>
    <lineage>
        <taxon>Eukaryota</taxon>
        <taxon>Viridiplantae</taxon>
        <taxon>Streptophyta</taxon>
        <taxon>Embryophyta</taxon>
        <taxon>Tracheophyta</taxon>
        <taxon>Spermatophyta</taxon>
        <taxon>Magnoliopsida</taxon>
        <taxon>Proteales</taxon>
        <taxon>Nelumbonaceae</taxon>
        <taxon>Nelumbo</taxon>
    </lineage>
</organism>
<evidence type="ECO:0000256" key="4">
    <source>
        <dbReference type="ARBA" id="ARBA00023004"/>
    </source>
</evidence>
<protein>
    <submittedName>
        <fullName evidence="7">Protein SRG1</fullName>
    </submittedName>
</protein>
<keyword evidence="3 5" id="KW-0560">Oxidoreductase</keyword>
<dbReference type="PROSITE" id="PS51471">
    <property type="entry name" value="FE2OG_OXY"/>
    <property type="match status" value="1"/>
</dbReference>
<dbReference type="InterPro" id="IPR044861">
    <property type="entry name" value="IPNS-like_FE2OG_OXY"/>
</dbReference>
<dbReference type="GO" id="GO:0046872">
    <property type="term" value="F:metal ion binding"/>
    <property type="evidence" value="ECO:0007669"/>
    <property type="project" value="UniProtKB-KW"/>
</dbReference>
<dbReference type="OrthoDB" id="288590at2759"/>
<dbReference type="OMA" id="NIWVPVQ"/>
<dbReference type="KEGG" id="nnu:104606097"/>
<evidence type="ECO:0000313" key="7">
    <source>
        <dbReference type="RefSeq" id="XP_010269448.1"/>
    </source>
</evidence>
<dbReference type="GeneID" id="104606097"/>
<keyword evidence="4 5" id="KW-0408">Iron</keyword>
<dbReference type="eggNOG" id="KOG0143">
    <property type="taxonomic scope" value="Eukaryota"/>
</dbReference>
<proteinExistence type="inferred from homology"/>
<dbReference type="GO" id="GO:0016491">
    <property type="term" value="F:oxidoreductase activity"/>
    <property type="evidence" value="ECO:0007669"/>
    <property type="project" value="UniProtKB-KW"/>
</dbReference>
<evidence type="ECO:0000313" key="6">
    <source>
        <dbReference type="Proteomes" id="UP000189703"/>
    </source>
</evidence>
<reference evidence="7" key="1">
    <citation type="submission" date="2025-08" db="UniProtKB">
        <authorList>
            <consortium name="RefSeq"/>
        </authorList>
    </citation>
    <scope>IDENTIFICATION</scope>
</reference>
<evidence type="ECO:0000256" key="2">
    <source>
        <dbReference type="ARBA" id="ARBA00022723"/>
    </source>
</evidence>
<dbReference type="InterPro" id="IPR026992">
    <property type="entry name" value="DIOX_N"/>
</dbReference>
<name>A0A1U8APC7_NELNU</name>
<dbReference type="InterPro" id="IPR005123">
    <property type="entry name" value="Oxoglu/Fe-dep_dioxygenase_dom"/>
</dbReference>
<evidence type="ECO:0000256" key="1">
    <source>
        <dbReference type="ARBA" id="ARBA00008056"/>
    </source>
</evidence>
<dbReference type="RefSeq" id="XP_010269448.1">
    <property type="nucleotide sequence ID" value="XM_010271146.2"/>
</dbReference>
<gene>
    <name evidence="7" type="primary">LOC104606097</name>
</gene>